<name>A0AAD5X1C5_9FUNG</name>
<feature type="compositionally biased region" description="Low complexity" evidence="1">
    <location>
        <begin position="426"/>
        <end position="445"/>
    </location>
</feature>
<dbReference type="Proteomes" id="UP001212841">
    <property type="component" value="Unassembled WGS sequence"/>
</dbReference>
<gene>
    <name evidence="2" type="ORF">HK097_009003</name>
</gene>
<evidence type="ECO:0000256" key="1">
    <source>
        <dbReference type="SAM" id="MobiDB-lite"/>
    </source>
</evidence>
<feature type="region of interest" description="Disordered" evidence="1">
    <location>
        <begin position="481"/>
        <end position="508"/>
    </location>
</feature>
<dbReference type="SUPFAM" id="SSF47807">
    <property type="entry name" value="5' to 3' exonuclease, C-terminal subdomain"/>
    <property type="match status" value="1"/>
</dbReference>
<protein>
    <submittedName>
        <fullName evidence="2">Uncharacterized protein</fullName>
    </submittedName>
</protein>
<evidence type="ECO:0000313" key="3">
    <source>
        <dbReference type="Proteomes" id="UP001212841"/>
    </source>
</evidence>
<dbReference type="InterPro" id="IPR036279">
    <property type="entry name" value="5-3_exonuclease_C_sf"/>
</dbReference>
<accession>A0AAD5X1C5</accession>
<dbReference type="AlphaFoldDB" id="A0AAD5X1C5"/>
<feature type="compositionally biased region" description="Acidic residues" evidence="1">
    <location>
        <begin position="332"/>
        <end position="349"/>
    </location>
</feature>
<dbReference type="EMBL" id="JADGJD010000565">
    <property type="protein sequence ID" value="KAJ3050004.1"/>
    <property type="molecule type" value="Genomic_DNA"/>
</dbReference>
<organism evidence="2 3">
    <name type="scientific">Rhizophlyctis rosea</name>
    <dbReference type="NCBI Taxonomy" id="64517"/>
    <lineage>
        <taxon>Eukaryota</taxon>
        <taxon>Fungi</taxon>
        <taxon>Fungi incertae sedis</taxon>
        <taxon>Chytridiomycota</taxon>
        <taxon>Chytridiomycota incertae sedis</taxon>
        <taxon>Chytridiomycetes</taxon>
        <taxon>Rhizophlyctidales</taxon>
        <taxon>Rhizophlyctidaceae</taxon>
        <taxon>Rhizophlyctis</taxon>
    </lineage>
</organism>
<keyword evidence="3" id="KW-1185">Reference proteome</keyword>
<proteinExistence type="predicted"/>
<reference evidence="2" key="1">
    <citation type="submission" date="2020-05" db="EMBL/GenBank/DDBJ databases">
        <title>Phylogenomic resolution of chytrid fungi.</title>
        <authorList>
            <person name="Stajich J.E."/>
            <person name="Amses K."/>
            <person name="Simmons R."/>
            <person name="Seto K."/>
            <person name="Myers J."/>
            <person name="Bonds A."/>
            <person name="Quandt C.A."/>
            <person name="Barry K."/>
            <person name="Liu P."/>
            <person name="Grigoriev I."/>
            <person name="Longcore J.E."/>
            <person name="James T.Y."/>
        </authorList>
    </citation>
    <scope>NUCLEOTIDE SEQUENCE</scope>
    <source>
        <strain evidence="2">JEL0318</strain>
    </source>
</reference>
<feature type="region of interest" description="Disordered" evidence="1">
    <location>
        <begin position="329"/>
        <end position="447"/>
    </location>
</feature>
<evidence type="ECO:0000313" key="2">
    <source>
        <dbReference type="EMBL" id="KAJ3050004.1"/>
    </source>
</evidence>
<feature type="compositionally biased region" description="Basic and acidic residues" evidence="1">
    <location>
        <begin position="481"/>
        <end position="495"/>
    </location>
</feature>
<feature type="compositionally biased region" description="Low complexity" evidence="1">
    <location>
        <begin position="378"/>
        <end position="390"/>
    </location>
</feature>
<sequence>MWAGTMEAVKKKRSGGASQATKEYYIPVPELSTKTAKDFMELYTMDDIQESAGWDKDALLFIAALSGSDFSDGVFRIGPTVAGNLAKGGYASTFATAARVNDLNALKQLKKDLTDECKNNTSGLLRRRQTKANFDALSFQSVDNFLNPKVLDPMQTKHLIHFFANWEEMKVDVDGLWEFARTKMGWRSDKARAKFQRILLVGLRMQELRKVAHRAVRKGLAGGEGDVDVDREVEVEEIPALGGSSLGSVTLNGFFPVRKSHLLDRAGKVARVGKPLSEECSTAVVQRVREEEHVEKVRGRRVHLDVAEVRVVWGPTMLAMQSAFAKLPVDNTADEDPEDRLDTPMEEEECRFSSPPPTSSQPFPDSQMEEDKEWDFGTLPLSSQTLPSSPVEEEWHFGGLPASSSQPFSASDLEDWPHSFSPPEPSSQQPVSSQSQSFQSKSTTSKAEWVEVSLIKAVAPDKLEVFDATEAWKADMEAEKKARRADREARRVEKAKGKRKRGPEVGQLSIRQFFGEGLGSQGWG</sequence>
<comment type="caution">
    <text evidence="2">The sequence shown here is derived from an EMBL/GenBank/DDBJ whole genome shotgun (WGS) entry which is preliminary data.</text>
</comment>